<organism evidence="11">
    <name type="scientific">Betula platyphylla</name>
    <name type="common">Asian white birch</name>
    <dbReference type="NCBI Taxonomy" id="78630"/>
    <lineage>
        <taxon>Eukaryota</taxon>
        <taxon>Viridiplantae</taxon>
        <taxon>Streptophyta</taxon>
        <taxon>Embryophyta</taxon>
        <taxon>Tracheophyta</taxon>
        <taxon>Spermatophyta</taxon>
        <taxon>Magnoliopsida</taxon>
        <taxon>eudicotyledons</taxon>
        <taxon>Gunneridae</taxon>
        <taxon>Pentapetalae</taxon>
        <taxon>rosids</taxon>
        <taxon>fabids</taxon>
        <taxon>Fagales</taxon>
        <taxon>Betulaceae</taxon>
        <taxon>Betula</taxon>
    </lineage>
</organism>
<evidence type="ECO:0000256" key="9">
    <source>
        <dbReference type="ARBA" id="ARBA00025752"/>
    </source>
</evidence>
<evidence type="ECO:0000256" key="8">
    <source>
        <dbReference type="ARBA" id="ARBA00025100"/>
    </source>
</evidence>
<keyword evidence="4" id="KW-0256">Endoplasmic reticulum</keyword>
<protein>
    <submittedName>
        <fullName evidence="11">Birch protein</fullName>
    </submittedName>
</protein>
<dbReference type="Pfam" id="PF03547">
    <property type="entry name" value="Mem_trans"/>
    <property type="match status" value="1"/>
</dbReference>
<evidence type="ECO:0000256" key="10">
    <source>
        <dbReference type="SAM" id="Phobius"/>
    </source>
</evidence>
<dbReference type="InterPro" id="IPR045033">
    <property type="entry name" value="PILS1/3/4/5/7"/>
</dbReference>
<feature type="transmembrane region" description="Helical" evidence="10">
    <location>
        <begin position="147"/>
        <end position="168"/>
    </location>
</feature>
<proteinExistence type="evidence at transcript level"/>
<evidence type="ECO:0000256" key="2">
    <source>
        <dbReference type="ARBA" id="ARBA00022448"/>
    </source>
</evidence>
<comment type="function">
    <text evidence="8">Involved in cellular auxin homeostasis by regulating auxin metabolism. Regulates intracellular auxin accumulation at the endoplasmic reticulum and thus auxin availability for nuclear auxin signaling.</text>
</comment>
<comment type="subcellular location">
    <subcellularLocation>
        <location evidence="1">Endoplasmic reticulum membrane</location>
        <topology evidence="1">Multi-pass membrane protein</topology>
    </subcellularLocation>
</comment>
<keyword evidence="3 10" id="KW-0812">Transmembrane</keyword>
<feature type="transmembrane region" description="Helical" evidence="10">
    <location>
        <begin position="304"/>
        <end position="326"/>
    </location>
</feature>
<dbReference type="GO" id="GO:0080162">
    <property type="term" value="P:endoplasmic reticulum to cytosol auxin transport"/>
    <property type="evidence" value="ECO:0007669"/>
    <property type="project" value="InterPro"/>
</dbReference>
<feature type="transmembrane region" description="Helical" evidence="10">
    <location>
        <begin position="378"/>
        <end position="396"/>
    </location>
</feature>
<feature type="transmembrane region" description="Helical" evidence="10">
    <location>
        <begin position="250"/>
        <end position="271"/>
    </location>
</feature>
<dbReference type="PANTHER" id="PTHR31651">
    <property type="match status" value="1"/>
</dbReference>
<feature type="transmembrane region" description="Helical" evidence="10">
    <location>
        <begin position="106"/>
        <end position="127"/>
    </location>
</feature>
<comment type="similarity">
    <text evidence="9">Belongs to the auxin efflux carrier (TC 2.A.69.2) family.</text>
</comment>
<evidence type="ECO:0000256" key="7">
    <source>
        <dbReference type="ARBA" id="ARBA00023294"/>
    </source>
</evidence>
<reference evidence="11" key="1">
    <citation type="submission" date="2021-11" db="EMBL/GenBank/DDBJ databases">
        <authorList>
            <person name="Zhang Y."/>
            <person name="Ren M."/>
            <person name="Zhang X."/>
            <person name="Zhou X."/>
            <person name="Yang J."/>
        </authorList>
    </citation>
    <scope>NUCLEOTIDE SEQUENCE</scope>
</reference>
<feature type="transmembrane region" description="Helical" evidence="10">
    <location>
        <begin position="6"/>
        <end position="29"/>
    </location>
</feature>
<evidence type="ECO:0000313" key="11">
    <source>
        <dbReference type="EMBL" id="WAU86948.1"/>
    </source>
</evidence>
<keyword evidence="5 10" id="KW-1133">Transmembrane helix</keyword>
<dbReference type="EMBL" id="OL546199">
    <property type="protein sequence ID" value="WAU86948.1"/>
    <property type="molecule type" value="mRNA"/>
</dbReference>
<dbReference type="GO" id="GO:0009734">
    <property type="term" value="P:auxin-activated signaling pathway"/>
    <property type="evidence" value="ECO:0007669"/>
    <property type="project" value="UniProtKB-KW"/>
</dbReference>
<evidence type="ECO:0000256" key="6">
    <source>
        <dbReference type="ARBA" id="ARBA00023136"/>
    </source>
</evidence>
<evidence type="ECO:0000256" key="1">
    <source>
        <dbReference type="ARBA" id="ARBA00004477"/>
    </source>
</evidence>
<evidence type="ECO:0000256" key="5">
    <source>
        <dbReference type="ARBA" id="ARBA00022989"/>
    </source>
</evidence>
<evidence type="ECO:0000256" key="4">
    <source>
        <dbReference type="ARBA" id="ARBA00022824"/>
    </source>
</evidence>
<keyword evidence="6 10" id="KW-0472">Membrane</keyword>
<sequence>MGLLDLFFVASNPVLKVLLLTALGSFLALDRIDILGENTRKQLNTVVFFVFNPALVSSNLAKTVTFKSVVLLWFMPFNVLGTFLIGSALGWILMKITRPPQHLKGLILGCCAAGNMGNLPIIIIPAVCREKGSPFGDPDVCHVYGMAYASLSMAIGAIYLWSYVYNIVRIFSSGINEKVTIDEFASNIKSSGGASEIPQESCSEALLPSENYSVSMDCANKSMPPEEKVPISYAIKYYLRVLSRKINMRALFAPSTIGAIVGFIIGVVPQIRKFIIGADAPLRVVLDSASFLGSSPSFSLSLSLFFFLSSEAAIPTLTLILGGNLLKGLKGLGILQPLIIGIIAVRYIVLPLLGIVIVKSAIRFGFIHSDPLYQFVLLLQYALPPAMNIGTITQLFGAGKSECSVIMLWTYALASVSLTLWSAFFMWLVA</sequence>
<keyword evidence="7" id="KW-0927">Auxin signaling pathway</keyword>
<feature type="transmembrane region" description="Helical" evidence="10">
    <location>
        <begin position="408"/>
        <end position="429"/>
    </location>
</feature>
<dbReference type="PANTHER" id="PTHR31651:SF33">
    <property type="entry name" value="PROTEIN PIN-LIKES 1"/>
    <property type="match status" value="1"/>
</dbReference>
<name>A0A9E9L5U5_BETPL</name>
<feature type="transmembrane region" description="Helical" evidence="10">
    <location>
        <begin position="73"/>
        <end position="94"/>
    </location>
</feature>
<dbReference type="InterPro" id="IPR004776">
    <property type="entry name" value="Mem_transp_PIN-like"/>
</dbReference>
<dbReference type="GO" id="GO:0005789">
    <property type="term" value="C:endoplasmic reticulum membrane"/>
    <property type="evidence" value="ECO:0007669"/>
    <property type="project" value="UniProtKB-SubCell"/>
</dbReference>
<keyword evidence="2" id="KW-0813">Transport</keyword>
<evidence type="ECO:0000256" key="3">
    <source>
        <dbReference type="ARBA" id="ARBA00022692"/>
    </source>
</evidence>
<accession>A0A9E9L5U5</accession>
<feature type="transmembrane region" description="Helical" evidence="10">
    <location>
        <begin position="338"/>
        <end position="358"/>
    </location>
</feature>
<dbReference type="AlphaFoldDB" id="A0A9E9L5U5"/>